<dbReference type="SUPFAM" id="SSF53098">
    <property type="entry name" value="Ribonuclease H-like"/>
    <property type="match status" value="1"/>
</dbReference>
<dbReference type="EMBL" id="JACAZI010000001">
    <property type="protein sequence ID" value="KAF7372636.1"/>
    <property type="molecule type" value="Genomic_DNA"/>
</dbReference>
<dbReference type="InterPro" id="IPR012337">
    <property type="entry name" value="RNaseH-like_sf"/>
</dbReference>
<dbReference type="GO" id="GO:0005634">
    <property type="term" value="C:nucleus"/>
    <property type="evidence" value="ECO:0007669"/>
    <property type="project" value="UniProtKB-SubCell"/>
</dbReference>
<accession>A0A8H6ZAA7</accession>
<feature type="compositionally biased region" description="Acidic residues" evidence="6">
    <location>
        <begin position="269"/>
        <end position="293"/>
    </location>
</feature>
<organism evidence="7 8">
    <name type="scientific">Mycena venus</name>
    <dbReference type="NCBI Taxonomy" id="2733690"/>
    <lineage>
        <taxon>Eukaryota</taxon>
        <taxon>Fungi</taxon>
        <taxon>Dikarya</taxon>
        <taxon>Basidiomycota</taxon>
        <taxon>Agaricomycotina</taxon>
        <taxon>Agaricomycetes</taxon>
        <taxon>Agaricomycetidae</taxon>
        <taxon>Agaricales</taxon>
        <taxon>Marasmiineae</taxon>
        <taxon>Mycenaceae</taxon>
        <taxon>Mycena</taxon>
    </lineage>
</organism>
<feature type="region of interest" description="Disordered" evidence="6">
    <location>
        <begin position="269"/>
        <end position="305"/>
    </location>
</feature>
<dbReference type="PANTHER" id="PTHR46481:SF10">
    <property type="entry name" value="ZINC FINGER BED DOMAIN-CONTAINING PROTEIN 39"/>
    <property type="match status" value="1"/>
</dbReference>
<comment type="caution">
    <text evidence="7">The sequence shown here is derived from an EMBL/GenBank/DDBJ whole genome shotgun (WGS) entry which is preliminary data.</text>
</comment>
<keyword evidence="4" id="KW-0862">Zinc</keyword>
<gene>
    <name evidence="7" type="ORF">MVEN_00126700</name>
</gene>
<dbReference type="OrthoDB" id="1607513at2759"/>
<evidence type="ECO:0000256" key="6">
    <source>
        <dbReference type="SAM" id="MobiDB-lite"/>
    </source>
</evidence>
<dbReference type="Proteomes" id="UP000620124">
    <property type="component" value="Unassembled WGS sequence"/>
</dbReference>
<sequence length="606" mass="69501">MFSHPIPRRVYASGTSVSSRRKHLEGQHLDEYLDAIHQHTWARKPSADHEKQLEERRTNYQRVPYSTAALANQLVRVVVSNDLSINLIENRDFRDLLLFLRETLHDADIPHRTKLRSLIIDAWLDYWEELKAELRLSLGRISFTGDIWSSAALHPYLAITAHWFGRRLDTNQVLLRQALLAFRHIRGAHSGQRIARVVFDVMDQAEILGKIGHFTLDKTSNNLSFMTHFSILLRRRDTNGFDAKNNYIRCFAHIINLCSQAVIRAMEKDDTDADYPDTDTEPGTDSDISDDDGVTIRPTRTSRKAGPIQRARKSVRFIRKSGQQRDQFLEIIQQGNDDKTWTQVVIVDAQAEKVTVNLALVTLFPDVKTRWDSVFFMLRRLRYLQQPVTRFFATNRDALLGFNHPLESTHWNRLELLELILQQPHTVQTIMSSENTPILAAAIPAFELFTKSWNSMLTDPLLANENIRQFITPGLAVANKYYSRFADTDTYIIAMFIDPTIRFGWIAANWSEPDRAKARAIILGRAPLQDQAPAHHLSLVLASPLEHEALVLPLLPLPLLLSITVMHNNLSIFQMKPAAHEVQLGLKRRSWTITFAVLFLRGLPLI</sequence>
<evidence type="ECO:0000256" key="5">
    <source>
        <dbReference type="ARBA" id="ARBA00023242"/>
    </source>
</evidence>
<dbReference type="GO" id="GO:0008270">
    <property type="term" value="F:zinc ion binding"/>
    <property type="evidence" value="ECO:0007669"/>
    <property type="project" value="UniProtKB-KW"/>
</dbReference>
<evidence type="ECO:0000313" key="7">
    <source>
        <dbReference type="EMBL" id="KAF7372636.1"/>
    </source>
</evidence>
<evidence type="ECO:0000256" key="4">
    <source>
        <dbReference type="ARBA" id="ARBA00022833"/>
    </source>
</evidence>
<evidence type="ECO:0000256" key="1">
    <source>
        <dbReference type="ARBA" id="ARBA00004123"/>
    </source>
</evidence>
<dbReference type="PANTHER" id="PTHR46481">
    <property type="entry name" value="ZINC FINGER BED DOMAIN-CONTAINING PROTEIN 4"/>
    <property type="match status" value="1"/>
</dbReference>
<keyword evidence="8" id="KW-1185">Reference proteome</keyword>
<evidence type="ECO:0000256" key="2">
    <source>
        <dbReference type="ARBA" id="ARBA00022723"/>
    </source>
</evidence>
<keyword evidence="3" id="KW-0863">Zinc-finger</keyword>
<dbReference type="InterPro" id="IPR052035">
    <property type="entry name" value="ZnF_BED_domain_contain"/>
</dbReference>
<proteinExistence type="predicted"/>
<keyword evidence="2" id="KW-0479">Metal-binding</keyword>
<evidence type="ECO:0000256" key="3">
    <source>
        <dbReference type="ARBA" id="ARBA00022771"/>
    </source>
</evidence>
<dbReference type="AlphaFoldDB" id="A0A8H6ZAA7"/>
<name>A0A8H6ZAA7_9AGAR</name>
<comment type="subcellular location">
    <subcellularLocation>
        <location evidence="1">Nucleus</location>
    </subcellularLocation>
</comment>
<evidence type="ECO:0000313" key="8">
    <source>
        <dbReference type="Proteomes" id="UP000620124"/>
    </source>
</evidence>
<reference evidence="7" key="1">
    <citation type="submission" date="2020-05" db="EMBL/GenBank/DDBJ databases">
        <title>Mycena genomes resolve the evolution of fungal bioluminescence.</title>
        <authorList>
            <person name="Tsai I.J."/>
        </authorList>
    </citation>
    <scope>NUCLEOTIDE SEQUENCE</scope>
    <source>
        <strain evidence="7">CCC161011</strain>
    </source>
</reference>
<keyword evidence="5" id="KW-0539">Nucleus</keyword>
<protein>
    <submittedName>
        <fullName evidence="7">Zinc finger BED domain-containing protein 4</fullName>
    </submittedName>
</protein>